<sequence>IKKYTRAIQVFRQYLAALVYIIGGLPARGIELIIVQYRNSLNSNSRGIFIKNGL</sequence>
<feature type="non-terminal residue" evidence="1">
    <location>
        <position position="54"/>
    </location>
</feature>
<dbReference type="EMBL" id="MU003734">
    <property type="protein sequence ID" value="KAF2801256.1"/>
    <property type="molecule type" value="Genomic_DNA"/>
</dbReference>
<reference evidence="3" key="3">
    <citation type="submission" date="2025-04" db="UniProtKB">
        <authorList>
            <consortium name="RefSeq"/>
        </authorList>
    </citation>
    <scope>IDENTIFICATION</scope>
    <source>
        <strain evidence="3">CBS 304.34</strain>
    </source>
</reference>
<feature type="non-terminal residue" evidence="1">
    <location>
        <position position="1"/>
    </location>
</feature>
<protein>
    <submittedName>
        <fullName evidence="1 3">Uncharacterized protein</fullName>
    </submittedName>
</protein>
<gene>
    <name evidence="1 3" type="ORF">BDZ99DRAFT_362081</name>
</gene>
<reference evidence="3" key="2">
    <citation type="submission" date="2020-04" db="EMBL/GenBank/DDBJ databases">
        <authorList>
            <consortium name="NCBI Genome Project"/>
        </authorList>
    </citation>
    <scope>NUCLEOTIDE SEQUENCE</scope>
    <source>
        <strain evidence="3">CBS 304.34</strain>
    </source>
</reference>
<keyword evidence="2" id="KW-1185">Reference proteome</keyword>
<reference evidence="1 3" key="1">
    <citation type="journal article" date="2020" name="Stud. Mycol.">
        <title>101 Dothideomycetes genomes: a test case for predicting lifestyles and emergence of pathogens.</title>
        <authorList>
            <person name="Haridas S."/>
            <person name="Albert R."/>
            <person name="Binder M."/>
            <person name="Bloem J."/>
            <person name="Labutti K."/>
            <person name="Salamov A."/>
            <person name="Andreopoulos B."/>
            <person name="Baker S."/>
            <person name="Barry K."/>
            <person name="Bills G."/>
            <person name="Bluhm B."/>
            <person name="Cannon C."/>
            <person name="Castanera R."/>
            <person name="Culley D."/>
            <person name="Daum C."/>
            <person name="Ezra D."/>
            <person name="Gonzalez J."/>
            <person name="Henrissat B."/>
            <person name="Kuo A."/>
            <person name="Liang C."/>
            <person name="Lipzen A."/>
            <person name="Lutzoni F."/>
            <person name="Magnuson J."/>
            <person name="Mondo S."/>
            <person name="Nolan M."/>
            <person name="Ohm R."/>
            <person name="Pangilinan J."/>
            <person name="Park H.-J."/>
            <person name="Ramirez L."/>
            <person name="Alfaro M."/>
            <person name="Sun H."/>
            <person name="Tritt A."/>
            <person name="Yoshinaga Y."/>
            <person name="Zwiers L.-H."/>
            <person name="Turgeon B."/>
            <person name="Goodwin S."/>
            <person name="Spatafora J."/>
            <person name="Crous P."/>
            <person name="Grigoriev I."/>
        </authorList>
    </citation>
    <scope>NUCLEOTIDE SEQUENCE</scope>
    <source>
        <strain evidence="1 3">CBS 304.34</strain>
    </source>
</reference>
<dbReference type="Proteomes" id="UP000504636">
    <property type="component" value="Unplaced"/>
</dbReference>
<dbReference type="AlphaFoldDB" id="A0A6A6XXH9"/>
<evidence type="ECO:0000313" key="1">
    <source>
        <dbReference type="EMBL" id="KAF2801256.1"/>
    </source>
</evidence>
<organism evidence="1">
    <name type="scientific">Mytilinidion resinicola</name>
    <dbReference type="NCBI Taxonomy" id="574789"/>
    <lineage>
        <taxon>Eukaryota</taxon>
        <taxon>Fungi</taxon>
        <taxon>Dikarya</taxon>
        <taxon>Ascomycota</taxon>
        <taxon>Pezizomycotina</taxon>
        <taxon>Dothideomycetes</taxon>
        <taxon>Pleosporomycetidae</taxon>
        <taxon>Mytilinidiales</taxon>
        <taxon>Mytilinidiaceae</taxon>
        <taxon>Mytilinidion</taxon>
    </lineage>
</organism>
<dbReference type="RefSeq" id="XP_033568220.1">
    <property type="nucleotide sequence ID" value="XM_033714687.1"/>
</dbReference>
<name>A0A6A6XXH9_9PEZI</name>
<evidence type="ECO:0000313" key="2">
    <source>
        <dbReference type="Proteomes" id="UP000504636"/>
    </source>
</evidence>
<dbReference type="OrthoDB" id="3944494at2759"/>
<dbReference type="GeneID" id="54455580"/>
<proteinExistence type="predicted"/>
<evidence type="ECO:0000313" key="3">
    <source>
        <dbReference type="RefSeq" id="XP_033568220.1"/>
    </source>
</evidence>
<accession>A0A6A6XXH9</accession>